<name>A0A2T3AS77_AMORE</name>
<reference evidence="2 3" key="1">
    <citation type="journal article" date="2018" name="New Phytol.">
        <title>Comparative genomics and transcriptomics depict ericoid mycorrhizal fungi as versatile saprotrophs and plant mutualists.</title>
        <authorList>
            <person name="Martino E."/>
            <person name="Morin E."/>
            <person name="Grelet G.A."/>
            <person name="Kuo A."/>
            <person name="Kohler A."/>
            <person name="Daghino S."/>
            <person name="Barry K.W."/>
            <person name="Cichocki N."/>
            <person name="Clum A."/>
            <person name="Dockter R.B."/>
            <person name="Hainaut M."/>
            <person name="Kuo R.C."/>
            <person name="LaButti K."/>
            <person name="Lindahl B.D."/>
            <person name="Lindquist E.A."/>
            <person name="Lipzen A."/>
            <person name="Khouja H.R."/>
            <person name="Magnuson J."/>
            <person name="Murat C."/>
            <person name="Ohm R.A."/>
            <person name="Singer S.W."/>
            <person name="Spatafora J.W."/>
            <person name="Wang M."/>
            <person name="Veneault-Fourrey C."/>
            <person name="Henrissat B."/>
            <person name="Grigoriev I.V."/>
            <person name="Martin F.M."/>
            <person name="Perotto S."/>
        </authorList>
    </citation>
    <scope>NUCLEOTIDE SEQUENCE [LARGE SCALE GENOMIC DNA]</scope>
    <source>
        <strain evidence="2 3">ATCC 22711</strain>
    </source>
</reference>
<protein>
    <submittedName>
        <fullName evidence="2">Uncharacterized protein</fullName>
    </submittedName>
</protein>
<keyword evidence="1" id="KW-0812">Transmembrane</keyword>
<sequence length="133" mass="15329">MTNNSEIHAGGRRANMRLLHPKGPCMLESIVPISIHLGTGRREDTMHRSRIDINPMSKTKLDKFVLMYVSKIIVVSTLASVLVRQMPALVTMQPGPPLVLRLQSTRYEDQRLYRPQHRQIKWLMDGEILEMEI</sequence>
<dbReference type="Proteomes" id="UP000241818">
    <property type="component" value="Unassembled WGS sequence"/>
</dbReference>
<dbReference type="InParanoid" id="A0A2T3AS77"/>
<evidence type="ECO:0000256" key="1">
    <source>
        <dbReference type="SAM" id="Phobius"/>
    </source>
</evidence>
<gene>
    <name evidence="2" type="ORF">M430DRAFT_184364</name>
</gene>
<proteinExistence type="predicted"/>
<evidence type="ECO:0000313" key="2">
    <source>
        <dbReference type="EMBL" id="PSS09221.1"/>
    </source>
</evidence>
<dbReference type="RefSeq" id="XP_024717519.1">
    <property type="nucleotide sequence ID" value="XM_024863874.1"/>
</dbReference>
<keyword evidence="3" id="KW-1185">Reference proteome</keyword>
<organism evidence="2 3">
    <name type="scientific">Amorphotheca resinae ATCC 22711</name>
    <dbReference type="NCBI Taxonomy" id="857342"/>
    <lineage>
        <taxon>Eukaryota</taxon>
        <taxon>Fungi</taxon>
        <taxon>Dikarya</taxon>
        <taxon>Ascomycota</taxon>
        <taxon>Pezizomycotina</taxon>
        <taxon>Leotiomycetes</taxon>
        <taxon>Helotiales</taxon>
        <taxon>Amorphothecaceae</taxon>
        <taxon>Amorphotheca</taxon>
    </lineage>
</organism>
<keyword evidence="1" id="KW-1133">Transmembrane helix</keyword>
<dbReference type="EMBL" id="KZ679017">
    <property type="protein sequence ID" value="PSS09221.1"/>
    <property type="molecule type" value="Genomic_DNA"/>
</dbReference>
<accession>A0A2T3AS77</accession>
<feature type="transmembrane region" description="Helical" evidence="1">
    <location>
        <begin position="64"/>
        <end position="83"/>
    </location>
</feature>
<keyword evidence="1" id="KW-0472">Membrane</keyword>
<dbReference type="GeneID" id="36571955"/>
<dbReference type="AlphaFoldDB" id="A0A2T3AS77"/>
<evidence type="ECO:0000313" key="3">
    <source>
        <dbReference type="Proteomes" id="UP000241818"/>
    </source>
</evidence>